<dbReference type="PANTHER" id="PTHR41533:SF2">
    <property type="entry name" value="BLR7131 PROTEIN"/>
    <property type="match status" value="1"/>
</dbReference>
<evidence type="ECO:0000256" key="5">
    <source>
        <dbReference type="ARBA" id="ARBA00022984"/>
    </source>
</evidence>
<keyword evidence="5 7" id="KW-0573">Peptidoglycan synthesis</keyword>
<gene>
    <name evidence="9" type="ORF">SAMN02745220_01634</name>
</gene>
<accession>A0A1M7Y426</accession>
<evidence type="ECO:0000313" key="10">
    <source>
        <dbReference type="Proteomes" id="UP000184603"/>
    </source>
</evidence>
<keyword evidence="3" id="KW-0808">Transferase</keyword>
<feature type="domain" description="L,D-TPase catalytic" evidence="8">
    <location>
        <begin position="312"/>
        <end position="493"/>
    </location>
</feature>
<dbReference type="Gene3D" id="1.10.101.10">
    <property type="entry name" value="PGBD-like superfamily/PGBD"/>
    <property type="match status" value="1"/>
</dbReference>
<dbReference type="PANTHER" id="PTHR41533">
    <property type="entry name" value="L,D-TRANSPEPTIDASE HI_1667-RELATED"/>
    <property type="match status" value="1"/>
</dbReference>
<evidence type="ECO:0000256" key="1">
    <source>
        <dbReference type="ARBA" id="ARBA00004752"/>
    </source>
</evidence>
<dbReference type="InterPro" id="IPR036366">
    <property type="entry name" value="PGBDSf"/>
</dbReference>
<evidence type="ECO:0000259" key="8">
    <source>
        <dbReference type="PROSITE" id="PS52029"/>
    </source>
</evidence>
<dbReference type="STRING" id="1121416.SAMN02745220_01634"/>
<name>A0A1M7Y426_9BACT</name>
<sequence>MRRTKVLIFVLSAVMMLSGIVRICVADDQYENEFIEHLAAGPAQYLGLNVHGRNAAEIDSALSEIYHANGLQPYWLENGRPGRRAEAIRAVLDDAASQGLEPGDYFTDLIHRYWDSKDTAGLVRLDLVLTLGMMRFVADQREGRLAVREIDPKLFASARNAEVAWRPLWKEAFAAADMKNFLDDQAPPFLQYDGLMKKLAEYRVLAALGGWPMVPDGQVLKPGMSDDRILTIRKRLQVTNELSGDGSSSVFYDGVLEKSVQSFQRQHGLQPDGVIGKQTIAAMNVPVSKRIEQIILNMERYRWLDRSILDDRLVVVNIAGFTASAGNAGKFDLTMPVVVGKEYQQTPVFNDTIKYIEFNPYWTVPPSIASKETLPKLRQNRNYLRERKMRLFNGWEADTKELDSTKINWSKVSPQQMRRYRIRQDPGPGNDLGTLKIMFPNSYNVYLHDTPQRTLFAKDRRAFSHGCIRLGKPVEMASWLLGGPQAGWSVEKIDQLIATGQRKVVVLDKPIPIHMIYRTAVVIDDTITFYEDIYGRDLLISKALFRKKT</sequence>
<dbReference type="Pfam" id="PF01471">
    <property type="entry name" value="PG_binding_1"/>
    <property type="match status" value="1"/>
</dbReference>
<keyword evidence="4 7" id="KW-0133">Cell shape</keyword>
<dbReference type="Gene3D" id="2.40.440.10">
    <property type="entry name" value="L,D-transpeptidase catalytic domain-like"/>
    <property type="match status" value="1"/>
</dbReference>
<evidence type="ECO:0000256" key="7">
    <source>
        <dbReference type="PROSITE-ProRule" id="PRU01373"/>
    </source>
</evidence>
<dbReference type="Pfam" id="PF20142">
    <property type="entry name" value="Scaffold"/>
    <property type="match status" value="1"/>
</dbReference>
<dbReference type="GO" id="GO:0071555">
    <property type="term" value="P:cell wall organization"/>
    <property type="evidence" value="ECO:0007669"/>
    <property type="project" value="UniProtKB-UniRule"/>
</dbReference>
<dbReference type="GO" id="GO:0009252">
    <property type="term" value="P:peptidoglycan biosynthetic process"/>
    <property type="evidence" value="ECO:0007669"/>
    <property type="project" value="UniProtKB-UniPathway"/>
</dbReference>
<dbReference type="CDD" id="cd16913">
    <property type="entry name" value="YkuD_like"/>
    <property type="match status" value="1"/>
</dbReference>
<evidence type="ECO:0000313" key="9">
    <source>
        <dbReference type="EMBL" id="SHO46776.1"/>
    </source>
</evidence>
<keyword evidence="6 7" id="KW-0961">Cell wall biogenesis/degradation</keyword>
<dbReference type="OrthoDB" id="9778545at2"/>
<evidence type="ECO:0000256" key="2">
    <source>
        <dbReference type="ARBA" id="ARBA00005992"/>
    </source>
</evidence>
<dbReference type="PROSITE" id="PS52029">
    <property type="entry name" value="LD_TPASE"/>
    <property type="match status" value="1"/>
</dbReference>
<dbReference type="InterPro" id="IPR002477">
    <property type="entry name" value="Peptidoglycan-bd-like"/>
</dbReference>
<feature type="active site" description="Proton donor/acceptor" evidence="7">
    <location>
        <position position="448"/>
    </location>
</feature>
<dbReference type="GO" id="GO:0004180">
    <property type="term" value="F:carboxypeptidase activity"/>
    <property type="evidence" value="ECO:0007669"/>
    <property type="project" value="UniProtKB-ARBA"/>
</dbReference>
<dbReference type="InterPro" id="IPR045380">
    <property type="entry name" value="LD_TPept_scaffold_dom"/>
</dbReference>
<comment type="pathway">
    <text evidence="1 7">Cell wall biogenesis; peptidoglycan biosynthesis.</text>
</comment>
<dbReference type="InterPro" id="IPR052905">
    <property type="entry name" value="LD-transpeptidase_YkuD-like"/>
</dbReference>
<dbReference type="UniPathway" id="UPA00219"/>
<dbReference type="GO" id="GO:0016740">
    <property type="term" value="F:transferase activity"/>
    <property type="evidence" value="ECO:0007669"/>
    <property type="project" value="UniProtKB-KW"/>
</dbReference>
<dbReference type="AlphaFoldDB" id="A0A1M7Y426"/>
<keyword evidence="10" id="KW-1185">Reference proteome</keyword>
<dbReference type="SUPFAM" id="SSF47090">
    <property type="entry name" value="PGBD-like"/>
    <property type="match status" value="1"/>
</dbReference>
<dbReference type="InterPro" id="IPR005490">
    <property type="entry name" value="LD_TPept_cat_dom"/>
</dbReference>
<feature type="active site" description="Nucleophile" evidence="7">
    <location>
        <position position="467"/>
    </location>
</feature>
<evidence type="ECO:0000256" key="4">
    <source>
        <dbReference type="ARBA" id="ARBA00022960"/>
    </source>
</evidence>
<protein>
    <submittedName>
        <fullName evidence="9">Murein L,D-transpeptidase YcbB/YkuD</fullName>
    </submittedName>
</protein>
<dbReference type="Proteomes" id="UP000184603">
    <property type="component" value="Unassembled WGS sequence"/>
</dbReference>
<dbReference type="InterPro" id="IPR036365">
    <property type="entry name" value="PGBD-like_sf"/>
</dbReference>
<reference evidence="9 10" key="1">
    <citation type="submission" date="2016-12" db="EMBL/GenBank/DDBJ databases">
        <authorList>
            <person name="Song W.-J."/>
            <person name="Kurnit D.M."/>
        </authorList>
    </citation>
    <scope>NUCLEOTIDE SEQUENCE [LARGE SCALE GENOMIC DNA]</scope>
    <source>
        <strain evidence="9 10">DSM 18488</strain>
    </source>
</reference>
<proteinExistence type="inferred from homology"/>
<dbReference type="RefSeq" id="WP_073612953.1">
    <property type="nucleotide sequence ID" value="NZ_FRFE01000006.1"/>
</dbReference>
<dbReference type="GO" id="GO:0008360">
    <property type="term" value="P:regulation of cell shape"/>
    <property type="evidence" value="ECO:0007669"/>
    <property type="project" value="UniProtKB-UniRule"/>
</dbReference>
<dbReference type="InterPro" id="IPR038063">
    <property type="entry name" value="Transpep_catalytic_dom"/>
</dbReference>
<comment type="similarity">
    <text evidence="2">Belongs to the YkuD family.</text>
</comment>
<evidence type="ECO:0000256" key="3">
    <source>
        <dbReference type="ARBA" id="ARBA00022679"/>
    </source>
</evidence>
<dbReference type="EMBL" id="FRFE01000006">
    <property type="protein sequence ID" value="SHO46776.1"/>
    <property type="molecule type" value="Genomic_DNA"/>
</dbReference>
<organism evidence="9 10">
    <name type="scientific">Desulfopila aestuarii DSM 18488</name>
    <dbReference type="NCBI Taxonomy" id="1121416"/>
    <lineage>
        <taxon>Bacteria</taxon>
        <taxon>Pseudomonadati</taxon>
        <taxon>Thermodesulfobacteriota</taxon>
        <taxon>Desulfobulbia</taxon>
        <taxon>Desulfobulbales</taxon>
        <taxon>Desulfocapsaceae</taxon>
        <taxon>Desulfopila</taxon>
    </lineage>
</organism>
<dbReference type="SUPFAM" id="SSF141523">
    <property type="entry name" value="L,D-transpeptidase catalytic domain-like"/>
    <property type="match status" value="1"/>
</dbReference>
<evidence type="ECO:0000256" key="6">
    <source>
        <dbReference type="ARBA" id="ARBA00023316"/>
    </source>
</evidence>
<dbReference type="Pfam" id="PF03734">
    <property type="entry name" value="YkuD"/>
    <property type="match status" value="1"/>
</dbReference>